<organism evidence="9 10">
    <name type="scientific">Neoarthrinium moseri</name>
    <dbReference type="NCBI Taxonomy" id="1658444"/>
    <lineage>
        <taxon>Eukaryota</taxon>
        <taxon>Fungi</taxon>
        <taxon>Dikarya</taxon>
        <taxon>Ascomycota</taxon>
        <taxon>Pezizomycotina</taxon>
        <taxon>Sordariomycetes</taxon>
        <taxon>Xylariomycetidae</taxon>
        <taxon>Amphisphaeriales</taxon>
        <taxon>Apiosporaceae</taxon>
        <taxon>Neoarthrinium</taxon>
    </lineage>
</organism>
<feature type="transmembrane region" description="Helical" evidence="7">
    <location>
        <begin position="240"/>
        <end position="258"/>
    </location>
</feature>
<evidence type="ECO:0000256" key="4">
    <source>
        <dbReference type="ARBA" id="ARBA00023136"/>
    </source>
</evidence>
<name>A0A9P9WTS0_9PEZI</name>
<evidence type="ECO:0000259" key="8">
    <source>
        <dbReference type="Pfam" id="PF20684"/>
    </source>
</evidence>
<feature type="transmembrane region" description="Helical" evidence="7">
    <location>
        <begin position="81"/>
        <end position="102"/>
    </location>
</feature>
<accession>A0A9P9WTS0</accession>
<evidence type="ECO:0000256" key="2">
    <source>
        <dbReference type="ARBA" id="ARBA00022692"/>
    </source>
</evidence>
<dbReference type="GO" id="GO:0016020">
    <property type="term" value="C:membrane"/>
    <property type="evidence" value="ECO:0007669"/>
    <property type="project" value="UniProtKB-SubCell"/>
</dbReference>
<keyword evidence="2 7" id="KW-0812">Transmembrane</keyword>
<dbReference type="PANTHER" id="PTHR33048:SF160">
    <property type="entry name" value="SAT4 FAMILY MEMBRANE PROTEIN"/>
    <property type="match status" value="1"/>
</dbReference>
<dbReference type="EMBL" id="JAFIMR010000005">
    <property type="protein sequence ID" value="KAI1878992.1"/>
    <property type="molecule type" value="Genomic_DNA"/>
</dbReference>
<proteinExistence type="inferred from homology"/>
<feature type="transmembrane region" description="Helical" evidence="7">
    <location>
        <begin position="204"/>
        <end position="228"/>
    </location>
</feature>
<dbReference type="Pfam" id="PF20684">
    <property type="entry name" value="Fung_rhodopsin"/>
    <property type="match status" value="1"/>
</dbReference>
<feature type="region of interest" description="Disordered" evidence="6">
    <location>
        <begin position="320"/>
        <end position="366"/>
    </location>
</feature>
<evidence type="ECO:0000256" key="1">
    <source>
        <dbReference type="ARBA" id="ARBA00004141"/>
    </source>
</evidence>
<dbReference type="Proteomes" id="UP000829685">
    <property type="component" value="Unassembled WGS sequence"/>
</dbReference>
<evidence type="ECO:0000256" key="3">
    <source>
        <dbReference type="ARBA" id="ARBA00022989"/>
    </source>
</evidence>
<dbReference type="InterPro" id="IPR052337">
    <property type="entry name" value="SAT4-like"/>
</dbReference>
<keyword evidence="4 7" id="KW-0472">Membrane</keyword>
<reference evidence="9" key="1">
    <citation type="submission" date="2021-03" db="EMBL/GenBank/DDBJ databases">
        <title>Revisited historic fungal species revealed as producer of novel bioactive compounds through whole genome sequencing and comparative genomics.</title>
        <authorList>
            <person name="Vignolle G.A."/>
            <person name="Hochenegger N."/>
            <person name="Mach R.L."/>
            <person name="Mach-Aigner A.R."/>
            <person name="Javad Rahimi M."/>
            <person name="Salim K.A."/>
            <person name="Chan C.M."/>
            <person name="Lim L.B.L."/>
            <person name="Cai F."/>
            <person name="Druzhinina I.S."/>
            <person name="U'Ren J.M."/>
            <person name="Derntl C."/>
        </authorList>
    </citation>
    <scope>NUCLEOTIDE SEQUENCE</scope>
    <source>
        <strain evidence="9">TUCIM 5799</strain>
    </source>
</reference>
<comment type="subcellular location">
    <subcellularLocation>
        <location evidence="1">Membrane</location>
        <topology evidence="1">Multi-pass membrane protein</topology>
    </subcellularLocation>
</comment>
<dbReference type="PANTHER" id="PTHR33048">
    <property type="entry name" value="PTH11-LIKE INTEGRAL MEMBRANE PROTEIN (AFU_ORTHOLOGUE AFUA_5G11245)"/>
    <property type="match status" value="1"/>
</dbReference>
<keyword evidence="10" id="KW-1185">Reference proteome</keyword>
<comment type="similarity">
    <text evidence="5">Belongs to the SAT4 family.</text>
</comment>
<feature type="transmembrane region" description="Helical" evidence="7">
    <location>
        <begin position="122"/>
        <end position="146"/>
    </location>
</feature>
<feature type="domain" description="Rhodopsin" evidence="8">
    <location>
        <begin position="66"/>
        <end position="303"/>
    </location>
</feature>
<evidence type="ECO:0000313" key="9">
    <source>
        <dbReference type="EMBL" id="KAI1878992.1"/>
    </source>
</evidence>
<protein>
    <recommendedName>
        <fullName evidence="8">Rhodopsin domain-containing protein</fullName>
    </recommendedName>
</protein>
<comment type="caution">
    <text evidence="9">The sequence shown here is derived from an EMBL/GenBank/DDBJ whole genome shotgun (WGS) entry which is preliminary data.</text>
</comment>
<sequence>MKCIGLDAAIHEEVRLCLSSNCTVQEALESAKYSNEKCGVSSEDRRAAVWVPGVVFGILGLVAFGLRCLAHLLNRTQLWGLDDWAICVAICCLTPLCGISVARLGLDIWAVEFENITKILHLFYWGEILYATALTFTRVAVLFFYLKVFPMRSFQLYAYILMALTFAYGIGYGAALIFQCIPIEGAWRSWNGEYHAKCININQLGWSAAAINVVLDLATIILPLPFLFRLSMSWKKKIQVIGMFAVGLFITAVSTVRLHTLVEFGKTTNVTQSYVEVGYWSIMEISVGIVCACMPATRSLLRRGSPSNTQYNMSRDSAAFGVPASQSRSLKIMSRQRSVKHESPNSGAQSDNASQVELVYFSKDPT</sequence>
<evidence type="ECO:0000256" key="5">
    <source>
        <dbReference type="ARBA" id="ARBA00038359"/>
    </source>
</evidence>
<evidence type="ECO:0000313" key="10">
    <source>
        <dbReference type="Proteomes" id="UP000829685"/>
    </source>
</evidence>
<evidence type="ECO:0000256" key="7">
    <source>
        <dbReference type="SAM" id="Phobius"/>
    </source>
</evidence>
<evidence type="ECO:0000256" key="6">
    <source>
        <dbReference type="SAM" id="MobiDB-lite"/>
    </source>
</evidence>
<keyword evidence="3 7" id="KW-1133">Transmembrane helix</keyword>
<feature type="compositionally biased region" description="Polar residues" evidence="6">
    <location>
        <begin position="344"/>
        <end position="355"/>
    </location>
</feature>
<dbReference type="AlphaFoldDB" id="A0A9P9WTS0"/>
<dbReference type="InterPro" id="IPR049326">
    <property type="entry name" value="Rhodopsin_dom_fungi"/>
</dbReference>
<feature type="transmembrane region" description="Helical" evidence="7">
    <location>
        <begin position="49"/>
        <end position="69"/>
    </location>
</feature>
<gene>
    <name evidence="9" type="ORF">JX265_003169</name>
</gene>
<feature type="transmembrane region" description="Helical" evidence="7">
    <location>
        <begin position="158"/>
        <end position="184"/>
    </location>
</feature>